<dbReference type="AlphaFoldDB" id="A0A5B8XW47"/>
<dbReference type="Pfam" id="PF04151">
    <property type="entry name" value="PPC"/>
    <property type="match status" value="1"/>
</dbReference>
<dbReference type="Gene3D" id="2.60.120.380">
    <property type="match status" value="2"/>
</dbReference>
<accession>A0A5B8XW47</accession>
<keyword evidence="3" id="KW-1185">Reference proteome</keyword>
<dbReference type="InterPro" id="IPR007280">
    <property type="entry name" value="Peptidase_C_arc/bac"/>
</dbReference>
<dbReference type="OrthoDB" id="5377190at2"/>
<dbReference type="KEGG" id="bbae:FRD01_23435"/>
<sequence>MSSENEPLNILSVEFYPEVGGDAPSPLVGPGTYMIGSTPADQNYETCQTCVTIFEQCSQETGCAKVYFAEAGQIEFTGYDEENRAVIGEVSGLQLREVTIDENTFRSTPVANGGTWCVDSLAFDTTPECTTNDECTDEAKPFCSDSLTCVECLGILDCGSDLPLCVEGACTAIETCTGDVDEPNNHPTTATAYTLGTDVTGGMCSGTTTGDVDWYSFTLATDQTVSATLAWEGNHDIDFYVFGADAVPITGSQEANPPSGESFVELLPAGDYYFIVTPFETLDDDGAAAITYTLRADATDPCTDNASCTGDAGICDVATGLCVGCLQDSDCDATNPVCIGSGAAAACGIVDSCVDDDANEHGDDGALGANTLTVATEVSAKICTDEDALEADWYTFTLDADATVTVTATWTDPDTDIDFRVYEADIEAGSVASGSSTDNPEVAAGVALTAGVHFIKVRAYESPGTVDYTINVTID</sequence>
<dbReference type="Proteomes" id="UP000321595">
    <property type="component" value="Chromosome"/>
</dbReference>
<dbReference type="EMBL" id="CP042467">
    <property type="protein sequence ID" value="QED30132.1"/>
    <property type="molecule type" value="Genomic_DNA"/>
</dbReference>
<reference evidence="2 3" key="1">
    <citation type="submission" date="2019-08" db="EMBL/GenBank/DDBJ databases">
        <authorList>
            <person name="Liang Q."/>
        </authorList>
    </citation>
    <scope>NUCLEOTIDE SEQUENCE [LARGE SCALE GENOMIC DNA]</scope>
    <source>
        <strain evidence="2 3">V1718</strain>
    </source>
</reference>
<protein>
    <recommendedName>
        <fullName evidence="1">Peptidase C-terminal archaeal/bacterial domain-containing protein</fullName>
    </recommendedName>
</protein>
<dbReference type="SUPFAM" id="SSF89260">
    <property type="entry name" value="Collagen-binding domain"/>
    <property type="match status" value="1"/>
</dbReference>
<feature type="domain" description="Peptidase C-terminal archaeal/bacterial" evidence="1">
    <location>
        <begin position="391"/>
        <end position="459"/>
    </location>
</feature>
<proteinExistence type="predicted"/>
<name>A0A5B8XW47_9DELT</name>
<evidence type="ECO:0000259" key="1">
    <source>
        <dbReference type="Pfam" id="PF04151"/>
    </source>
</evidence>
<evidence type="ECO:0000313" key="3">
    <source>
        <dbReference type="Proteomes" id="UP000321595"/>
    </source>
</evidence>
<gene>
    <name evidence="2" type="ORF">FRD01_23435</name>
</gene>
<organism evidence="2 3">
    <name type="scientific">Microvenator marinus</name>
    <dbReference type="NCBI Taxonomy" id="2600177"/>
    <lineage>
        <taxon>Bacteria</taxon>
        <taxon>Deltaproteobacteria</taxon>
        <taxon>Bradymonadales</taxon>
        <taxon>Microvenatoraceae</taxon>
        <taxon>Microvenator</taxon>
    </lineage>
</organism>
<evidence type="ECO:0000313" key="2">
    <source>
        <dbReference type="EMBL" id="QED30132.1"/>
    </source>
</evidence>